<organism evidence="1 2">
    <name type="scientific">Neofusicoccum parvum</name>
    <dbReference type="NCBI Taxonomy" id="310453"/>
    <lineage>
        <taxon>Eukaryota</taxon>
        <taxon>Fungi</taxon>
        <taxon>Dikarya</taxon>
        <taxon>Ascomycota</taxon>
        <taxon>Pezizomycotina</taxon>
        <taxon>Dothideomycetes</taxon>
        <taxon>Dothideomycetes incertae sedis</taxon>
        <taxon>Botryosphaeriales</taxon>
        <taxon>Botryosphaeriaceae</taxon>
        <taxon>Neofusicoccum</taxon>
    </lineage>
</organism>
<name>A0ACB5S2J2_9PEZI</name>
<evidence type="ECO:0000313" key="1">
    <source>
        <dbReference type="EMBL" id="GME26999.1"/>
    </source>
</evidence>
<proteinExistence type="predicted"/>
<reference evidence="1" key="1">
    <citation type="submission" date="2024-09" db="EMBL/GenBank/DDBJ databases">
        <title>Draft Genome Sequences of Neofusicoccum parvum.</title>
        <authorList>
            <person name="Ashida A."/>
            <person name="Camagna M."/>
            <person name="Tanaka A."/>
            <person name="Takemoto D."/>
        </authorList>
    </citation>
    <scope>NUCLEOTIDE SEQUENCE</scope>
    <source>
        <strain evidence="1">PPO83</strain>
    </source>
</reference>
<evidence type="ECO:0000313" key="2">
    <source>
        <dbReference type="Proteomes" id="UP001165186"/>
    </source>
</evidence>
<accession>A0ACB5S2J2</accession>
<gene>
    <name evidence="1" type="primary">g12048</name>
    <name evidence="1" type="ORF">NpPPO83_00012048</name>
</gene>
<sequence length="344" mass="37280">MPPGGERIISTSSGDVLGSRWGRAPAAPQQHRPTSTPPQPPAQANGSSGDTLGSRQVPPGSPHRQASEPITSTIDDGDIIGRRWVPTIDRLSSTTAPLLTSRHATASPRPPAHHGATTSTPQTPATNGTTPTTPPTDLTKLKRLIDRLSWKSHTLLYTRHLALTSPAAATAPAQPTTMFKLDFFEYYTLLERVLVLVLAHFRIAVPKGAIGGDRSHRYHESVLEALERPGSPAHELLGRGPVREALRRAKGFRNRWKGADERVGGEAWECQVEEVEELRVEEMVVCVLGALERVYRVAEEEGGGARPVEGEGGGWEGVVDEDMEDAPWEAVGDAMEDVMDMDVE</sequence>
<comment type="caution">
    <text evidence="1">The sequence shown here is derived from an EMBL/GenBank/DDBJ whole genome shotgun (WGS) entry which is preliminary data.</text>
</comment>
<dbReference type="Proteomes" id="UP001165186">
    <property type="component" value="Unassembled WGS sequence"/>
</dbReference>
<dbReference type="EMBL" id="BSXG01000033">
    <property type="protein sequence ID" value="GME26999.1"/>
    <property type="molecule type" value="Genomic_DNA"/>
</dbReference>
<protein>
    <submittedName>
        <fullName evidence="1">Uncharacterized protein</fullName>
    </submittedName>
</protein>
<keyword evidence="2" id="KW-1185">Reference proteome</keyword>